<dbReference type="Proteomes" id="UP000037035">
    <property type="component" value="Unassembled WGS sequence"/>
</dbReference>
<gene>
    <name evidence="1" type="ORF">VP01_1319g2</name>
</gene>
<proteinExistence type="predicted"/>
<name>A0A0L6VMP0_9BASI</name>
<dbReference type="VEuPathDB" id="FungiDB:VP01_1319g2"/>
<protein>
    <submittedName>
        <fullName evidence="1">Uncharacterized protein</fullName>
    </submittedName>
</protein>
<keyword evidence="2" id="KW-1185">Reference proteome</keyword>
<dbReference type="AlphaFoldDB" id="A0A0L6VMP0"/>
<evidence type="ECO:0000313" key="2">
    <source>
        <dbReference type="Proteomes" id="UP000037035"/>
    </source>
</evidence>
<sequence>MFRRKGSSFSVFEFQSSALHRLIEKGRYFQDFFFLFLCSSEPKRATFYQEDVLQRGKRLVCSGDWRFEMLTSKTAVDCPVSPSGFTSLHHICAAETKDCVHGLSLVKTEEGASDAVGPKRATVIIFKQLLKRPLKKLFHESVLFEPKRVSLVPPVGALIGPMGSSTSSSGSASENSVKSQVFLMPAGPTPWPKSQASGKLPKRTKKVIGVLFCAFEVNFGINQYFDNILFFNLFQRDPVPQNRTNDDNIDPQIMDDQNNVSFFLSLHSSFLLEKLTIDPSIFFKKNYSKPSLSLQKSVWKPIAPQKSFKLLLNVTVFNKLVNYHLSDIASFDQWINSRINSLQHLTYIQLYLAELGCKLSDYLKFIKIQTDKQEGILKKINQINIGSYKMFLLKSITQCQMSRGGLSNSIITQLCNTASRYKKHSKKKLLHFSSTENLCLIVSFVSSNFSLINHR</sequence>
<organism evidence="1 2">
    <name type="scientific">Puccinia sorghi</name>
    <dbReference type="NCBI Taxonomy" id="27349"/>
    <lineage>
        <taxon>Eukaryota</taxon>
        <taxon>Fungi</taxon>
        <taxon>Dikarya</taxon>
        <taxon>Basidiomycota</taxon>
        <taxon>Pucciniomycotina</taxon>
        <taxon>Pucciniomycetes</taxon>
        <taxon>Pucciniales</taxon>
        <taxon>Pucciniaceae</taxon>
        <taxon>Puccinia</taxon>
    </lineage>
</organism>
<evidence type="ECO:0000313" key="1">
    <source>
        <dbReference type="EMBL" id="KNZ62056.1"/>
    </source>
</evidence>
<dbReference type="EMBL" id="LAVV01003554">
    <property type="protein sequence ID" value="KNZ62056.1"/>
    <property type="molecule type" value="Genomic_DNA"/>
</dbReference>
<reference evidence="1 2" key="1">
    <citation type="submission" date="2015-08" db="EMBL/GenBank/DDBJ databases">
        <title>Next Generation Sequencing and Analysis of the Genome of Puccinia sorghi L Schw, the Causal Agent of Maize Common Rust.</title>
        <authorList>
            <person name="Rochi L."/>
            <person name="Burguener G."/>
            <person name="Darino M."/>
            <person name="Turjanski A."/>
            <person name="Kreff E."/>
            <person name="Dieguez M.J."/>
            <person name="Sacco F."/>
        </authorList>
    </citation>
    <scope>NUCLEOTIDE SEQUENCE [LARGE SCALE GENOMIC DNA]</scope>
    <source>
        <strain evidence="1 2">RO10H11247</strain>
    </source>
</reference>
<comment type="caution">
    <text evidence="1">The sequence shown here is derived from an EMBL/GenBank/DDBJ whole genome shotgun (WGS) entry which is preliminary data.</text>
</comment>
<accession>A0A0L6VMP0</accession>